<dbReference type="InterPro" id="IPR004045">
    <property type="entry name" value="Glutathione_S-Trfase_N"/>
</dbReference>
<keyword evidence="3" id="KW-1185">Reference proteome</keyword>
<dbReference type="PROSITE" id="PS50404">
    <property type="entry name" value="GST_NTER"/>
    <property type="match status" value="1"/>
</dbReference>
<evidence type="ECO:0000313" key="3">
    <source>
        <dbReference type="Proteomes" id="UP001172673"/>
    </source>
</evidence>
<dbReference type="SUPFAM" id="SSF52833">
    <property type="entry name" value="Thioredoxin-like"/>
    <property type="match status" value="1"/>
</dbReference>
<evidence type="ECO:0000313" key="2">
    <source>
        <dbReference type="EMBL" id="KAJ9608654.1"/>
    </source>
</evidence>
<proteinExistence type="predicted"/>
<dbReference type="AlphaFoldDB" id="A0AA39CHV3"/>
<gene>
    <name evidence="2" type="ORF">H2200_006425</name>
</gene>
<sequence length="270" mass="30395">MAERFTLFYNDYSICSIMVRFTIAVANQAQSAHVIIDEQPVDIQHGGQLSEFYLCEVNPKGTVPVLKGSKSQLEAALTESLEITYFLAEQYPSLFPNRQIDQIKTLLAELHDINYFSLTYTHKPQRAADMENAVHQVLADPKISNHYRSALEYKLKVIRATRAPALTKEMVETQENKALAFLSQIEELLAASETGKDERGTGGAFWIFGTTEATALDAHLVPFIARLVDVGRGSMLSGKNRVLAYAERAWETHDWKQVMQGRKTVYGTYL</sequence>
<dbReference type="EMBL" id="JAPDRK010000009">
    <property type="protein sequence ID" value="KAJ9608654.1"/>
    <property type="molecule type" value="Genomic_DNA"/>
</dbReference>
<dbReference type="SUPFAM" id="SSF47616">
    <property type="entry name" value="GST C-terminal domain-like"/>
    <property type="match status" value="1"/>
</dbReference>
<feature type="domain" description="GST N-terminal" evidence="1">
    <location>
        <begin position="3"/>
        <end position="95"/>
    </location>
</feature>
<reference evidence="2" key="1">
    <citation type="submission" date="2022-10" db="EMBL/GenBank/DDBJ databases">
        <title>Culturing micro-colonial fungi from biological soil crusts in the Mojave desert and describing Neophaeococcomyces mojavensis, and introducing the new genera and species Taxawa tesnikishii.</title>
        <authorList>
            <person name="Kurbessoian T."/>
            <person name="Stajich J.E."/>
        </authorList>
    </citation>
    <scope>NUCLEOTIDE SEQUENCE</scope>
    <source>
        <strain evidence="2">TK_41</strain>
    </source>
</reference>
<dbReference type="InterPro" id="IPR036282">
    <property type="entry name" value="Glutathione-S-Trfase_C_sf"/>
</dbReference>
<comment type="caution">
    <text evidence="2">The sequence shown here is derived from an EMBL/GenBank/DDBJ whole genome shotgun (WGS) entry which is preliminary data.</text>
</comment>
<accession>A0AA39CHV3</accession>
<dbReference type="InterPro" id="IPR036249">
    <property type="entry name" value="Thioredoxin-like_sf"/>
</dbReference>
<name>A0AA39CHV3_9EURO</name>
<protein>
    <recommendedName>
        <fullName evidence="1">GST N-terminal domain-containing protein</fullName>
    </recommendedName>
</protein>
<organism evidence="2 3">
    <name type="scientific">Cladophialophora chaetospira</name>
    <dbReference type="NCBI Taxonomy" id="386627"/>
    <lineage>
        <taxon>Eukaryota</taxon>
        <taxon>Fungi</taxon>
        <taxon>Dikarya</taxon>
        <taxon>Ascomycota</taxon>
        <taxon>Pezizomycotina</taxon>
        <taxon>Eurotiomycetes</taxon>
        <taxon>Chaetothyriomycetidae</taxon>
        <taxon>Chaetothyriales</taxon>
        <taxon>Herpotrichiellaceae</taxon>
        <taxon>Cladophialophora</taxon>
    </lineage>
</organism>
<evidence type="ECO:0000259" key="1">
    <source>
        <dbReference type="PROSITE" id="PS50404"/>
    </source>
</evidence>
<dbReference type="Proteomes" id="UP001172673">
    <property type="component" value="Unassembled WGS sequence"/>
</dbReference>
<dbReference type="Gene3D" id="3.40.30.10">
    <property type="entry name" value="Glutaredoxin"/>
    <property type="match status" value="1"/>
</dbReference>